<keyword evidence="4" id="KW-1185">Reference proteome</keyword>
<dbReference type="Pfam" id="PF00753">
    <property type="entry name" value="Lactamase_B"/>
    <property type="match status" value="1"/>
</dbReference>
<evidence type="ECO:0000313" key="4">
    <source>
        <dbReference type="Proteomes" id="UP001139971"/>
    </source>
</evidence>
<feature type="domain" description="Metallo-beta-lactamase" evidence="2">
    <location>
        <begin position="12"/>
        <end position="207"/>
    </location>
</feature>
<dbReference type="InterPro" id="IPR001279">
    <property type="entry name" value="Metallo-B-lactamas"/>
</dbReference>
<name>A0A9X3YJR8_9GAMM</name>
<dbReference type="InterPro" id="IPR051682">
    <property type="entry name" value="Mito_Persulfide_Diox"/>
</dbReference>
<proteinExistence type="predicted"/>
<dbReference type="GO" id="GO:0046872">
    <property type="term" value="F:metal ion binding"/>
    <property type="evidence" value="ECO:0007669"/>
    <property type="project" value="UniProtKB-KW"/>
</dbReference>
<evidence type="ECO:0000256" key="1">
    <source>
        <dbReference type="ARBA" id="ARBA00022723"/>
    </source>
</evidence>
<sequence length="294" mass="31596">MLIDSFFHAATNTWSHVAAAGDGASAAIVDPVLDFDPVSGRVSAESAAAILACVHAHGLKVDWILETHAHADHLSAADWLRRRLAADGAAPRVAIGAGIVDVQREFKRRFGLGDDFRADGSDFDRLLRDGDVLPLGDLSIEVVATPGHTSDGVSYRIGDAVFVGDTLFSPAAGTGRCDFPGGSAQALYRSVQRLYALPADTRVFLCHDYPPQDAEPRSVVPLVEQRSGNAQLRRDTAEADFVARRTQRDATLSLPRLFHWALQVNIRAGRLPAPNDEGVAYLRLPLSNAADDQA</sequence>
<dbReference type="PANTHER" id="PTHR43084:SF1">
    <property type="entry name" value="PERSULFIDE DIOXYGENASE ETHE1, MITOCHONDRIAL"/>
    <property type="match status" value="1"/>
</dbReference>
<dbReference type="InterPro" id="IPR044528">
    <property type="entry name" value="POD-like_MBL-fold"/>
</dbReference>
<dbReference type="SUPFAM" id="SSF56281">
    <property type="entry name" value="Metallo-hydrolase/oxidoreductase"/>
    <property type="match status" value="1"/>
</dbReference>
<dbReference type="PANTHER" id="PTHR43084">
    <property type="entry name" value="PERSULFIDE DIOXYGENASE ETHE1"/>
    <property type="match status" value="1"/>
</dbReference>
<reference evidence="3" key="1">
    <citation type="submission" date="2023-02" db="EMBL/GenBank/DDBJ databases">
        <title>Tahibacter soli sp. nov. isolated from soil.</title>
        <authorList>
            <person name="Baek J.H."/>
            <person name="Lee J.K."/>
            <person name="Choi D.G."/>
            <person name="Jeon C.O."/>
        </authorList>
    </citation>
    <scope>NUCLEOTIDE SEQUENCE</scope>
    <source>
        <strain evidence="3">BL</strain>
    </source>
</reference>
<keyword evidence="1" id="KW-0479">Metal-binding</keyword>
<organism evidence="3 4">
    <name type="scientific">Tahibacter soli</name>
    <dbReference type="NCBI Taxonomy" id="2983605"/>
    <lineage>
        <taxon>Bacteria</taxon>
        <taxon>Pseudomonadati</taxon>
        <taxon>Pseudomonadota</taxon>
        <taxon>Gammaproteobacteria</taxon>
        <taxon>Lysobacterales</taxon>
        <taxon>Rhodanobacteraceae</taxon>
        <taxon>Tahibacter</taxon>
    </lineage>
</organism>
<dbReference type="GO" id="GO:0050313">
    <property type="term" value="F:sulfur dioxygenase activity"/>
    <property type="evidence" value="ECO:0007669"/>
    <property type="project" value="InterPro"/>
</dbReference>
<protein>
    <submittedName>
        <fullName evidence="3">MBL fold metallo-hydrolase</fullName>
    </submittedName>
</protein>
<dbReference type="AlphaFoldDB" id="A0A9X3YJR8"/>
<dbReference type="SMART" id="SM00849">
    <property type="entry name" value="Lactamase_B"/>
    <property type="match status" value="1"/>
</dbReference>
<dbReference type="RefSeq" id="WP_263542352.1">
    <property type="nucleotide sequence ID" value="NZ_JAOVZO020000018.1"/>
</dbReference>
<dbReference type="InterPro" id="IPR036866">
    <property type="entry name" value="RibonucZ/Hydroxyglut_hydro"/>
</dbReference>
<dbReference type="GO" id="GO:0070813">
    <property type="term" value="P:hydrogen sulfide metabolic process"/>
    <property type="evidence" value="ECO:0007669"/>
    <property type="project" value="TreeGrafter"/>
</dbReference>
<dbReference type="EMBL" id="JAOVZO020000018">
    <property type="protein sequence ID" value="MDC8013659.1"/>
    <property type="molecule type" value="Genomic_DNA"/>
</dbReference>
<dbReference type="Gene3D" id="3.60.15.10">
    <property type="entry name" value="Ribonuclease Z/Hydroxyacylglutathione hydrolase-like"/>
    <property type="match status" value="1"/>
</dbReference>
<evidence type="ECO:0000313" key="3">
    <source>
        <dbReference type="EMBL" id="MDC8013659.1"/>
    </source>
</evidence>
<evidence type="ECO:0000259" key="2">
    <source>
        <dbReference type="SMART" id="SM00849"/>
    </source>
</evidence>
<gene>
    <name evidence="3" type="ORF">OD750_014045</name>
</gene>
<dbReference type="Proteomes" id="UP001139971">
    <property type="component" value="Unassembled WGS sequence"/>
</dbReference>
<dbReference type="CDD" id="cd07724">
    <property type="entry name" value="POD-like_MBL-fold"/>
    <property type="match status" value="1"/>
</dbReference>
<dbReference type="GO" id="GO:0006749">
    <property type="term" value="P:glutathione metabolic process"/>
    <property type="evidence" value="ECO:0007669"/>
    <property type="project" value="InterPro"/>
</dbReference>
<accession>A0A9X3YJR8</accession>
<comment type="caution">
    <text evidence="3">The sequence shown here is derived from an EMBL/GenBank/DDBJ whole genome shotgun (WGS) entry which is preliminary data.</text>
</comment>